<dbReference type="RefSeq" id="WP_249710013.1">
    <property type="nucleotide sequence ID" value="NZ_JAMFMB010000012.1"/>
</dbReference>
<sequence length="484" mass="52310">MNSTEIWQLSASETVEKTRSGDLSAEATVDAALDRMESVNPALNAVVNSCADDARAHARVLDKARAAGDPCGPLHGVPVTVKINVDQKGYATSNGIPALKDLIAPDDAPVVRNLQRAGAVIIGRTNTPEFSFRADTDNPLFGRTHNPWGDHVSAGGSSGGAGAAVMAGIGALAHGNDIGGSLRFPAAANGAVTVKPGIGRVPAWNPSQSAERGMLAQSMSVQGVFARTAQDLHLSMPSLIAADPRDPFHVPMPWRLDPLEKPLRVAFTRETYGYDLHPEVDAALLSARDALTDAGYQVEEVETPDVFASGRAGYRALMGEVYSMMKADVDHIGSQQIRDIFATYFQEFPPYLGQGLLEMMAKRSFFTREWTMFQQRYPLALTPFLPQPFFRPDRDTEGAEGVHEVLGSAVWSYSMNFMGLPAASVPARLARLPAGDQPINVQIVAPRWREDLAVDAALSIEKRVGRMCCHLWQRMARPGLSPQL</sequence>
<dbReference type="PANTHER" id="PTHR11895">
    <property type="entry name" value="TRANSAMIDASE"/>
    <property type="match status" value="1"/>
</dbReference>
<dbReference type="EMBL" id="JAMFMB010000012">
    <property type="protein sequence ID" value="MCL6284050.1"/>
    <property type="molecule type" value="Genomic_DNA"/>
</dbReference>
<evidence type="ECO:0000259" key="2">
    <source>
        <dbReference type="Pfam" id="PF01425"/>
    </source>
</evidence>
<gene>
    <name evidence="3" type="ORF">M3P21_10965</name>
</gene>
<evidence type="ECO:0000313" key="4">
    <source>
        <dbReference type="Proteomes" id="UP001203880"/>
    </source>
</evidence>
<dbReference type="Pfam" id="PF01425">
    <property type="entry name" value="Amidase"/>
    <property type="match status" value="1"/>
</dbReference>
<dbReference type="PANTHER" id="PTHR11895:SF7">
    <property type="entry name" value="GLUTAMYL-TRNA(GLN) AMIDOTRANSFERASE SUBUNIT A, MITOCHONDRIAL"/>
    <property type="match status" value="1"/>
</dbReference>
<dbReference type="InterPro" id="IPR000120">
    <property type="entry name" value="Amidase"/>
</dbReference>
<dbReference type="SUPFAM" id="SSF75304">
    <property type="entry name" value="Amidase signature (AS) enzymes"/>
    <property type="match status" value="1"/>
</dbReference>
<protein>
    <submittedName>
        <fullName evidence="3">Amidase family protein</fullName>
    </submittedName>
</protein>
<accession>A0ABT0Q2F1</accession>
<evidence type="ECO:0000313" key="3">
    <source>
        <dbReference type="EMBL" id="MCL6284050.1"/>
    </source>
</evidence>
<name>A0ABT0Q2F1_9RHOB</name>
<proteinExistence type="inferred from homology"/>
<comment type="caution">
    <text evidence="3">The sequence shown here is derived from an EMBL/GenBank/DDBJ whole genome shotgun (WGS) entry which is preliminary data.</text>
</comment>
<comment type="similarity">
    <text evidence="1">Belongs to the amidase family.</text>
</comment>
<reference evidence="3" key="1">
    <citation type="submission" date="2022-05" db="EMBL/GenBank/DDBJ databases">
        <authorList>
            <person name="Park J.-S."/>
        </authorList>
    </citation>
    <scope>NUCLEOTIDE SEQUENCE</scope>
    <source>
        <strain evidence="3">2012CJ41-6</strain>
    </source>
</reference>
<evidence type="ECO:0000256" key="1">
    <source>
        <dbReference type="ARBA" id="ARBA00009199"/>
    </source>
</evidence>
<dbReference type="Gene3D" id="3.90.1300.10">
    <property type="entry name" value="Amidase signature (AS) domain"/>
    <property type="match status" value="1"/>
</dbReference>
<dbReference type="NCBIfam" id="NF005687">
    <property type="entry name" value="PRK07487.1"/>
    <property type="match status" value="1"/>
</dbReference>
<dbReference type="Proteomes" id="UP001203880">
    <property type="component" value="Unassembled WGS sequence"/>
</dbReference>
<keyword evidence="4" id="KW-1185">Reference proteome</keyword>
<feature type="domain" description="Amidase" evidence="2">
    <location>
        <begin position="28"/>
        <end position="451"/>
    </location>
</feature>
<dbReference type="InterPro" id="IPR036928">
    <property type="entry name" value="AS_sf"/>
</dbReference>
<dbReference type="InterPro" id="IPR023631">
    <property type="entry name" value="Amidase_dom"/>
</dbReference>
<organism evidence="3 4">
    <name type="scientific">Ruegeria spongiae</name>
    <dbReference type="NCBI Taxonomy" id="2942209"/>
    <lineage>
        <taxon>Bacteria</taxon>
        <taxon>Pseudomonadati</taxon>
        <taxon>Pseudomonadota</taxon>
        <taxon>Alphaproteobacteria</taxon>
        <taxon>Rhodobacterales</taxon>
        <taxon>Roseobacteraceae</taxon>
        <taxon>Ruegeria</taxon>
    </lineage>
</organism>